<dbReference type="GO" id="GO:0003924">
    <property type="term" value="F:GTPase activity"/>
    <property type="evidence" value="ECO:0007669"/>
    <property type="project" value="InterPro"/>
</dbReference>
<dbReference type="GeneID" id="30995274"/>
<protein>
    <submittedName>
        <fullName evidence="2">Ras-domain-containing protein</fullName>
    </submittedName>
</protein>
<dbReference type="SMART" id="SM00174">
    <property type="entry name" value="RHO"/>
    <property type="match status" value="1"/>
</dbReference>
<evidence type="ECO:0000313" key="3">
    <source>
        <dbReference type="Proteomes" id="UP000095085"/>
    </source>
</evidence>
<dbReference type="InterPro" id="IPR005225">
    <property type="entry name" value="Small_GTP-bd"/>
</dbReference>
<name>A0A1E4RM66_9ASCO</name>
<dbReference type="RefSeq" id="XP_020077427.1">
    <property type="nucleotide sequence ID" value="XM_020220724.1"/>
</dbReference>
<organism evidence="2 3">
    <name type="scientific">Hyphopichia burtonii NRRL Y-1933</name>
    <dbReference type="NCBI Taxonomy" id="984485"/>
    <lineage>
        <taxon>Eukaryota</taxon>
        <taxon>Fungi</taxon>
        <taxon>Dikarya</taxon>
        <taxon>Ascomycota</taxon>
        <taxon>Saccharomycotina</taxon>
        <taxon>Pichiomycetes</taxon>
        <taxon>Debaryomycetaceae</taxon>
        <taxon>Hyphopichia</taxon>
    </lineage>
</organism>
<dbReference type="InterPro" id="IPR027417">
    <property type="entry name" value="P-loop_NTPase"/>
</dbReference>
<accession>A0A1E4RM66</accession>
<dbReference type="SUPFAM" id="SSF52540">
    <property type="entry name" value="P-loop containing nucleoside triphosphate hydrolases"/>
    <property type="match status" value="1"/>
</dbReference>
<dbReference type="PANTHER" id="PTHR47978">
    <property type="match status" value="1"/>
</dbReference>
<dbReference type="PROSITE" id="PS51417">
    <property type="entry name" value="ARF"/>
    <property type="match status" value="1"/>
</dbReference>
<dbReference type="Proteomes" id="UP000095085">
    <property type="component" value="Unassembled WGS sequence"/>
</dbReference>
<dbReference type="STRING" id="984485.A0A1E4RM66"/>
<dbReference type="NCBIfam" id="TIGR00231">
    <property type="entry name" value="small_GTP"/>
    <property type="match status" value="1"/>
</dbReference>
<keyword evidence="1" id="KW-0547">Nucleotide-binding</keyword>
<dbReference type="AlphaFoldDB" id="A0A1E4RM66"/>
<dbReference type="InterPro" id="IPR001806">
    <property type="entry name" value="Small_GTPase"/>
</dbReference>
<dbReference type="Pfam" id="PF00071">
    <property type="entry name" value="Ras"/>
    <property type="match status" value="1"/>
</dbReference>
<dbReference type="PROSITE" id="PS51421">
    <property type="entry name" value="RAS"/>
    <property type="match status" value="1"/>
</dbReference>
<evidence type="ECO:0000256" key="1">
    <source>
        <dbReference type="ARBA" id="ARBA00022741"/>
    </source>
</evidence>
<dbReference type="PROSITE" id="PS51419">
    <property type="entry name" value="RAB"/>
    <property type="match status" value="1"/>
</dbReference>
<dbReference type="FunFam" id="3.40.50.300:FF:000808">
    <property type="entry name" value="Small GTP-binding protein, putative"/>
    <property type="match status" value="1"/>
</dbReference>
<dbReference type="GO" id="GO:0005525">
    <property type="term" value="F:GTP binding"/>
    <property type="evidence" value="ECO:0007669"/>
    <property type="project" value="InterPro"/>
</dbReference>
<dbReference type="SMART" id="SM00175">
    <property type="entry name" value="RAB"/>
    <property type="match status" value="1"/>
</dbReference>
<reference evidence="3" key="1">
    <citation type="submission" date="2016-05" db="EMBL/GenBank/DDBJ databases">
        <title>Comparative genomics of biotechnologically important yeasts.</title>
        <authorList>
            <consortium name="DOE Joint Genome Institute"/>
            <person name="Riley R."/>
            <person name="Haridas S."/>
            <person name="Wolfe K.H."/>
            <person name="Lopes M.R."/>
            <person name="Hittinger C.T."/>
            <person name="Goker M."/>
            <person name="Salamov A."/>
            <person name="Wisecaver J."/>
            <person name="Long T.M."/>
            <person name="Aerts A.L."/>
            <person name="Barry K."/>
            <person name="Choi C."/>
            <person name="Clum A."/>
            <person name="Coughlan A.Y."/>
            <person name="Deshpande S."/>
            <person name="Douglass A.P."/>
            <person name="Hanson S.J."/>
            <person name="Klenk H.-P."/>
            <person name="Labutti K."/>
            <person name="Lapidus A."/>
            <person name="Lindquist E."/>
            <person name="Lipzen A."/>
            <person name="Meier-Kolthoff J.P."/>
            <person name="Ohm R.A."/>
            <person name="Otillar R.P."/>
            <person name="Pangilinan J."/>
            <person name="Peng Y."/>
            <person name="Rokas A."/>
            <person name="Rosa C.A."/>
            <person name="Scheuner C."/>
            <person name="Sibirny A.A."/>
            <person name="Slot J.C."/>
            <person name="Stielow J.B."/>
            <person name="Sun H."/>
            <person name="Kurtzman C.P."/>
            <person name="Blackwell M."/>
            <person name="Grigoriev I.V."/>
            <person name="Jeffries T.W."/>
        </authorList>
    </citation>
    <scope>NUCLEOTIDE SEQUENCE [LARGE SCALE GENOMIC DNA]</scope>
    <source>
        <strain evidence="3">NRRL Y-1933</strain>
    </source>
</reference>
<sequence>MSLASQGDTLPLPPYKLVLLGDSSVGKTSIVHRFVTNSFNQHTSNTIGAAFITKEFSSSLNSKKRLKFEIWDTAGQERYRSLTPMYYRNAKVALIVYDLNNFDDSFEKAKSWIDQLKLNTGSSDSLIKIILVGNKSDLVDLESEEMKSSLNDVEVFGNDLDIKTFITSAKSGTNVIELFDSLVNDLDMLFFENYYEHQKNNESNPTQLNLLAASISKNNTLRCC</sequence>
<dbReference type="PRINTS" id="PR00449">
    <property type="entry name" value="RASTRNSFRMNG"/>
</dbReference>
<dbReference type="Gene3D" id="3.40.50.300">
    <property type="entry name" value="P-loop containing nucleotide triphosphate hydrolases"/>
    <property type="match status" value="1"/>
</dbReference>
<dbReference type="SMART" id="SM00173">
    <property type="entry name" value="RAS"/>
    <property type="match status" value="1"/>
</dbReference>
<dbReference type="OrthoDB" id="63533at2759"/>
<proteinExistence type="predicted"/>
<gene>
    <name evidence="2" type="ORF">HYPBUDRAFT_151860</name>
</gene>
<evidence type="ECO:0000313" key="2">
    <source>
        <dbReference type="EMBL" id="ODV68360.1"/>
    </source>
</evidence>
<keyword evidence="3" id="KW-1185">Reference proteome</keyword>
<dbReference type="EMBL" id="KV454539">
    <property type="protein sequence ID" value="ODV68360.1"/>
    <property type="molecule type" value="Genomic_DNA"/>
</dbReference>
<dbReference type="PROSITE" id="PS51420">
    <property type="entry name" value="RHO"/>
    <property type="match status" value="1"/>
</dbReference>